<name>A0AC61MPD0_9FIRM</name>
<proteinExistence type="predicted"/>
<sequence length="245" mass="26924">MAEYIFGRNAVLELLNSNKVEVLYVQKGNLKGSIEKIIGKAKDDKIVIKYVDKNKLDNISQGGTHQGVAAAVLEYKYFQVDDILNEAYEKKEDPFIIILDEIEDPHNLGAIIRTAEVAGAHGVIIPKRRSATVNSVVHKASAGATSYLKIAKVTNITETIKYLKAKNIFIYGADGEAKSFYNETNLTGPIGIVVGNEGKGITKLVKQNCDELIKIPMFGNINSLNASNAAAIILYEVVRQRNEEK</sequence>
<reference evidence="1 2" key="1">
    <citation type="journal article" date="2022" name="Int. J. Syst. Evol. Microbiol.">
        <title>Miniphocaeibacter halophilus sp. nov., an ammonium-tolerant acetate-producing bacterium isolated from a biogas system.</title>
        <authorList>
            <person name="Schnurer A."/>
            <person name="Singh A."/>
            <person name="Bi S."/>
            <person name="Qiao W."/>
            <person name="Westerholm M."/>
        </authorList>
    </citation>
    <scope>NUCLEOTIDE SEQUENCE [LARGE SCALE GENOMIC DNA]</scope>
    <source>
        <strain evidence="1 2">AMB_01</strain>
    </source>
</reference>
<keyword evidence="2" id="KW-1185">Reference proteome</keyword>
<accession>A0AC61MPD0</accession>
<evidence type="ECO:0000313" key="2">
    <source>
        <dbReference type="Proteomes" id="UP000595814"/>
    </source>
</evidence>
<gene>
    <name evidence="1" type="primary">rlmB</name>
    <name evidence="1" type="ORF">JFY71_08640</name>
</gene>
<protein>
    <submittedName>
        <fullName evidence="1">23S rRNA (Guanosine(2251)-2'-O)-methyltransferase RlmB</fullName>
    </submittedName>
</protein>
<dbReference type="EMBL" id="CP066744">
    <property type="protein sequence ID" value="QQK07377.1"/>
    <property type="molecule type" value="Genomic_DNA"/>
</dbReference>
<dbReference type="Proteomes" id="UP000595814">
    <property type="component" value="Chromosome"/>
</dbReference>
<organism evidence="1 2">
    <name type="scientific">Miniphocaeibacter halophilus</name>
    <dbReference type="NCBI Taxonomy" id="2931922"/>
    <lineage>
        <taxon>Bacteria</taxon>
        <taxon>Bacillati</taxon>
        <taxon>Bacillota</taxon>
        <taxon>Tissierellia</taxon>
        <taxon>Tissierellales</taxon>
        <taxon>Peptoniphilaceae</taxon>
        <taxon>Miniphocaeibacter</taxon>
    </lineage>
</organism>
<evidence type="ECO:0000313" key="1">
    <source>
        <dbReference type="EMBL" id="QQK07377.1"/>
    </source>
</evidence>